<protein>
    <recommendedName>
        <fullName evidence="3">F-box domain-containing protein</fullName>
    </recommendedName>
</protein>
<gene>
    <name evidence="1" type="ORF">EJ03DRAFT_213625</name>
</gene>
<proteinExistence type="predicted"/>
<evidence type="ECO:0008006" key="3">
    <source>
        <dbReference type="Google" id="ProtNLM"/>
    </source>
</evidence>
<reference evidence="1" key="1">
    <citation type="journal article" date="2020" name="Stud. Mycol.">
        <title>101 Dothideomycetes genomes: a test case for predicting lifestyles and emergence of pathogens.</title>
        <authorList>
            <person name="Haridas S."/>
            <person name="Albert R."/>
            <person name="Binder M."/>
            <person name="Bloem J."/>
            <person name="Labutti K."/>
            <person name="Salamov A."/>
            <person name="Andreopoulos B."/>
            <person name="Baker S."/>
            <person name="Barry K."/>
            <person name="Bills G."/>
            <person name="Bluhm B."/>
            <person name="Cannon C."/>
            <person name="Castanera R."/>
            <person name="Culley D."/>
            <person name="Daum C."/>
            <person name="Ezra D."/>
            <person name="Gonzalez J."/>
            <person name="Henrissat B."/>
            <person name="Kuo A."/>
            <person name="Liang C."/>
            <person name="Lipzen A."/>
            <person name="Lutzoni F."/>
            <person name="Magnuson J."/>
            <person name="Mondo S."/>
            <person name="Nolan M."/>
            <person name="Ohm R."/>
            <person name="Pangilinan J."/>
            <person name="Park H.-J."/>
            <person name="Ramirez L."/>
            <person name="Alfaro M."/>
            <person name="Sun H."/>
            <person name="Tritt A."/>
            <person name="Yoshinaga Y."/>
            <person name="Zwiers L.-H."/>
            <person name="Turgeon B."/>
            <person name="Goodwin S."/>
            <person name="Spatafora J."/>
            <person name="Crous P."/>
            <person name="Grigoriev I."/>
        </authorList>
    </citation>
    <scope>NUCLEOTIDE SEQUENCE</scope>
    <source>
        <strain evidence="1">CBS 116005</strain>
    </source>
</reference>
<organism evidence="1 2">
    <name type="scientific">Teratosphaeria nubilosa</name>
    <dbReference type="NCBI Taxonomy" id="161662"/>
    <lineage>
        <taxon>Eukaryota</taxon>
        <taxon>Fungi</taxon>
        <taxon>Dikarya</taxon>
        <taxon>Ascomycota</taxon>
        <taxon>Pezizomycotina</taxon>
        <taxon>Dothideomycetes</taxon>
        <taxon>Dothideomycetidae</taxon>
        <taxon>Mycosphaerellales</taxon>
        <taxon>Teratosphaeriaceae</taxon>
        <taxon>Teratosphaeria</taxon>
    </lineage>
</organism>
<accession>A0A6G1LHN5</accession>
<sequence>MTTISARQEGPLPPSPEESSAFLRLPAELRNHIYNSSLVYDIEAFAETACIPALLSVNEQLREEYSGLFYSSTLIKVDAYYTETDSWCEVQGRYEKQALLETSTYADLFDFWSLASARRYCQRPCYNRENARRGILTVSTNAGFRRWQWTCFQD</sequence>
<keyword evidence="2" id="KW-1185">Reference proteome</keyword>
<dbReference type="EMBL" id="ML995816">
    <property type="protein sequence ID" value="KAF2772130.1"/>
    <property type="molecule type" value="Genomic_DNA"/>
</dbReference>
<dbReference type="AlphaFoldDB" id="A0A6G1LHN5"/>
<evidence type="ECO:0000313" key="2">
    <source>
        <dbReference type="Proteomes" id="UP000799436"/>
    </source>
</evidence>
<name>A0A6G1LHN5_9PEZI</name>
<dbReference type="OrthoDB" id="5413827at2759"/>
<dbReference type="Proteomes" id="UP000799436">
    <property type="component" value="Unassembled WGS sequence"/>
</dbReference>
<evidence type="ECO:0000313" key="1">
    <source>
        <dbReference type="EMBL" id="KAF2772130.1"/>
    </source>
</evidence>